<dbReference type="AlphaFoldDB" id="A0AAV4JQQ7"/>
<accession>A0AAV4JQQ7</accession>
<comment type="caution">
    <text evidence="1">The sequence shown here is derived from an EMBL/GenBank/DDBJ whole genome shotgun (WGS) entry which is preliminary data.</text>
</comment>
<dbReference type="Proteomes" id="UP000762676">
    <property type="component" value="Unassembled WGS sequence"/>
</dbReference>
<proteinExistence type="predicted"/>
<keyword evidence="2" id="KW-1185">Reference proteome</keyword>
<evidence type="ECO:0000313" key="1">
    <source>
        <dbReference type="EMBL" id="GFS22911.1"/>
    </source>
</evidence>
<reference evidence="1 2" key="1">
    <citation type="journal article" date="2021" name="Elife">
        <title>Chloroplast acquisition without the gene transfer in kleptoplastic sea slugs, Plakobranchus ocellatus.</title>
        <authorList>
            <person name="Maeda T."/>
            <person name="Takahashi S."/>
            <person name="Yoshida T."/>
            <person name="Shimamura S."/>
            <person name="Takaki Y."/>
            <person name="Nagai Y."/>
            <person name="Toyoda A."/>
            <person name="Suzuki Y."/>
            <person name="Arimoto A."/>
            <person name="Ishii H."/>
            <person name="Satoh N."/>
            <person name="Nishiyama T."/>
            <person name="Hasebe M."/>
            <person name="Maruyama T."/>
            <person name="Minagawa J."/>
            <person name="Obokata J."/>
            <person name="Shigenobu S."/>
        </authorList>
    </citation>
    <scope>NUCLEOTIDE SEQUENCE [LARGE SCALE GENOMIC DNA]</scope>
</reference>
<dbReference type="EMBL" id="BMAT01010233">
    <property type="protein sequence ID" value="GFS22911.1"/>
    <property type="molecule type" value="Genomic_DNA"/>
</dbReference>
<sequence>MGKSFSPNIPGADSLPSASTDQCPVFGTLNNSTAITATISGMNKPGDVDPRYLVSVSESLLVFLPGPVRRYISSLGPQFMQDKYKVSYYFAQFVCINYLFKEK</sequence>
<name>A0AAV4JQQ7_9GAST</name>
<protein>
    <submittedName>
        <fullName evidence="1">Uncharacterized protein</fullName>
    </submittedName>
</protein>
<organism evidence="1 2">
    <name type="scientific">Elysia marginata</name>
    <dbReference type="NCBI Taxonomy" id="1093978"/>
    <lineage>
        <taxon>Eukaryota</taxon>
        <taxon>Metazoa</taxon>
        <taxon>Spiralia</taxon>
        <taxon>Lophotrochozoa</taxon>
        <taxon>Mollusca</taxon>
        <taxon>Gastropoda</taxon>
        <taxon>Heterobranchia</taxon>
        <taxon>Euthyneura</taxon>
        <taxon>Panpulmonata</taxon>
        <taxon>Sacoglossa</taxon>
        <taxon>Placobranchoidea</taxon>
        <taxon>Plakobranchidae</taxon>
        <taxon>Elysia</taxon>
    </lineage>
</organism>
<evidence type="ECO:0000313" key="2">
    <source>
        <dbReference type="Proteomes" id="UP000762676"/>
    </source>
</evidence>
<gene>
    <name evidence="1" type="ORF">ElyMa_005120700</name>
</gene>